<keyword evidence="4 6" id="KW-1133">Transmembrane helix</keyword>
<evidence type="ECO:0000256" key="3">
    <source>
        <dbReference type="ARBA" id="ARBA00022692"/>
    </source>
</evidence>
<dbReference type="InterPro" id="IPR012902">
    <property type="entry name" value="N_methyl_site"/>
</dbReference>
<dbReference type="AlphaFoldDB" id="A0A2H0LYI8"/>
<dbReference type="NCBIfam" id="TIGR02532">
    <property type="entry name" value="IV_pilin_GFxxxE"/>
    <property type="match status" value="1"/>
</dbReference>
<accession>A0A2H0LYI8</accession>
<sequence>MLFKREKMPRGKKGFTLIELLIVATIIAILAMIVIPNFAGFDVGARVAATQSNLNIIRTAITVFRSKEGAYPVSLADLVNTTYLDAGIPRPYLRKMPPELISDKSGNSFYVDQLSTDPLSGAGGWAYFTNQADVVVNINAPLDVKWSEYKGENPSQW</sequence>
<dbReference type="Gene3D" id="3.30.700.10">
    <property type="entry name" value="Glycoprotein, Type 4 Pilin"/>
    <property type="match status" value="1"/>
</dbReference>
<dbReference type="PANTHER" id="PTHR30093">
    <property type="entry name" value="GENERAL SECRETION PATHWAY PROTEIN G"/>
    <property type="match status" value="1"/>
</dbReference>
<comment type="subcellular location">
    <subcellularLocation>
        <location evidence="1">Membrane</location>
        <topology evidence="1">Single-pass membrane protein</topology>
    </subcellularLocation>
</comment>
<name>A0A2H0LYI8_9BACT</name>
<dbReference type="PANTHER" id="PTHR30093:SF44">
    <property type="entry name" value="TYPE II SECRETION SYSTEM CORE PROTEIN G"/>
    <property type="match status" value="1"/>
</dbReference>
<dbReference type="InterPro" id="IPR045584">
    <property type="entry name" value="Pilin-like"/>
</dbReference>
<keyword evidence="5 6" id="KW-0472">Membrane</keyword>
<dbReference type="Proteomes" id="UP000229641">
    <property type="component" value="Unassembled WGS sequence"/>
</dbReference>
<gene>
    <name evidence="7" type="ORF">COV72_02420</name>
</gene>
<dbReference type="SUPFAM" id="SSF54523">
    <property type="entry name" value="Pili subunits"/>
    <property type="match status" value="1"/>
</dbReference>
<protein>
    <recommendedName>
        <fullName evidence="9">Type II secretion system protein GspG C-terminal domain-containing protein</fullName>
    </recommendedName>
</protein>
<comment type="caution">
    <text evidence="7">The sequence shown here is derived from an EMBL/GenBank/DDBJ whole genome shotgun (WGS) entry which is preliminary data.</text>
</comment>
<dbReference type="PROSITE" id="PS00409">
    <property type="entry name" value="PROKAR_NTER_METHYL"/>
    <property type="match status" value="1"/>
</dbReference>
<dbReference type="GO" id="GO:0016020">
    <property type="term" value="C:membrane"/>
    <property type="evidence" value="ECO:0007669"/>
    <property type="project" value="UniProtKB-SubCell"/>
</dbReference>
<evidence type="ECO:0000313" key="7">
    <source>
        <dbReference type="EMBL" id="PIQ89499.1"/>
    </source>
</evidence>
<keyword evidence="2" id="KW-0488">Methylation</keyword>
<evidence type="ECO:0000256" key="2">
    <source>
        <dbReference type="ARBA" id="ARBA00022481"/>
    </source>
</evidence>
<evidence type="ECO:0000256" key="1">
    <source>
        <dbReference type="ARBA" id="ARBA00004167"/>
    </source>
</evidence>
<evidence type="ECO:0000256" key="5">
    <source>
        <dbReference type="ARBA" id="ARBA00023136"/>
    </source>
</evidence>
<reference evidence="7 8" key="1">
    <citation type="submission" date="2017-09" db="EMBL/GenBank/DDBJ databases">
        <title>Depth-based differentiation of microbial function through sediment-hosted aquifers and enrichment of novel symbionts in the deep terrestrial subsurface.</title>
        <authorList>
            <person name="Probst A.J."/>
            <person name="Ladd B."/>
            <person name="Jarett J.K."/>
            <person name="Geller-Mcgrath D.E."/>
            <person name="Sieber C.M."/>
            <person name="Emerson J.B."/>
            <person name="Anantharaman K."/>
            <person name="Thomas B.C."/>
            <person name="Malmstrom R."/>
            <person name="Stieglmeier M."/>
            <person name="Klingl A."/>
            <person name="Woyke T."/>
            <person name="Ryan C.M."/>
            <person name="Banfield J.F."/>
        </authorList>
    </citation>
    <scope>NUCLEOTIDE SEQUENCE [LARGE SCALE GENOMIC DNA]</scope>
    <source>
        <strain evidence="7">CG11_big_fil_rev_8_21_14_0_20_42_13</strain>
    </source>
</reference>
<evidence type="ECO:0000256" key="4">
    <source>
        <dbReference type="ARBA" id="ARBA00022989"/>
    </source>
</evidence>
<feature type="transmembrane region" description="Helical" evidence="6">
    <location>
        <begin position="20"/>
        <end position="39"/>
    </location>
</feature>
<evidence type="ECO:0000256" key="6">
    <source>
        <dbReference type="SAM" id="Phobius"/>
    </source>
</evidence>
<evidence type="ECO:0000313" key="8">
    <source>
        <dbReference type="Proteomes" id="UP000229641"/>
    </source>
</evidence>
<organism evidence="7 8">
    <name type="scientific">Candidatus Ghiorseimicrobium undicola</name>
    <dbReference type="NCBI Taxonomy" id="1974746"/>
    <lineage>
        <taxon>Bacteria</taxon>
        <taxon>Pseudomonadati</taxon>
        <taxon>Candidatus Omnitrophota</taxon>
        <taxon>Candidatus Ghiorseimicrobium</taxon>
    </lineage>
</organism>
<dbReference type="Pfam" id="PF07963">
    <property type="entry name" value="N_methyl"/>
    <property type="match status" value="1"/>
</dbReference>
<keyword evidence="3 6" id="KW-0812">Transmembrane</keyword>
<proteinExistence type="predicted"/>
<evidence type="ECO:0008006" key="9">
    <source>
        <dbReference type="Google" id="ProtNLM"/>
    </source>
</evidence>
<dbReference type="EMBL" id="PCWA01000035">
    <property type="protein sequence ID" value="PIQ89499.1"/>
    <property type="molecule type" value="Genomic_DNA"/>
</dbReference>